<dbReference type="EMBL" id="JABANP010000102">
    <property type="protein sequence ID" value="KAF4690304.1"/>
    <property type="molecule type" value="Genomic_DNA"/>
</dbReference>
<dbReference type="Proteomes" id="UP000541610">
    <property type="component" value="Unassembled WGS sequence"/>
</dbReference>
<name>A0A7J6P2B3_PEROL</name>
<feature type="region of interest" description="Disordered" evidence="1">
    <location>
        <begin position="266"/>
        <end position="329"/>
    </location>
</feature>
<sequence>MPSPLRRLFSVAIHLSLTVTGRSTRRSRSPRPSDGVYVSAAEASLPCLLAQTSVEVTSTGDGRATYVDLMFYFKHGSISKLPELELRQPYIGGISRNEMGTLRRYIRDHCYSLGRKRDLWKFQENVPGYVSFFKPDYTHICVDESSHHDGVYWRANLLLGRLKGGEEIQYFIPMVFDGPRADSGDSQKIGAVLDHSYSARPLEEPSGMAEDNGEGSVERRGDLQQSKPDAPTEMEPATQRGPDTSASRFPLLRELLRAEEMKGLTGASRADGLKAVRNREHLSHGQPDGATSNSPGAQAKRALETSGGSGRKRLRKSSNPQHLVPISEMGKYLRIAPSTAVQMSEHG</sequence>
<organism evidence="2 3">
    <name type="scientific">Perkinsus olseni</name>
    <name type="common">Perkinsus atlanticus</name>
    <dbReference type="NCBI Taxonomy" id="32597"/>
    <lineage>
        <taxon>Eukaryota</taxon>
        <taxon>Sar</taxon>
        <taxon>Alveolata</taxon>
        <taxon>Perkinsozoa</taxon>
        <taxon>Perkinsea</taxon>
        <taxon>Perkinsida</taxon>
        <taxon>Perkinsidae</taxon>
        <taxon>Perkinsus</taxon>
    </lineage>
</organism>
<accession>A0A7J6P2B3</accession>
<dbReference type="AlphaFoldDB" id="A0A7J6P2B3"/>
<proteinExistence type="predicted"/>
<feature type="region of interest" description="Disordered" evidence="1">
    <location>
        <begin position="198"/>
        <end position="247"/>
    </location>
</feature>
<protein>
    <submittedName>
        <fullName evidence="2">Uncharacterized protein</fullName>
    </submittedName>
</protein>
<evidence type="ECO:0000256" key="1">
    <source>
        <dbReference type="SAM" id="MobiDB-lite"/>
    </source>
</evidence>
<evidence type="ECO:0000313" key="3">
    <source>
        <dbReference type="Proteomes" id="UP000541610"/>
    </source>
</evidence>
<comment type="caution">
    <text evidence="2">The sequence shown here is derived from an EMBL/GenBank/DDBJ whole genome shotgun (WGS) entry which is preliminary data.</text>
</comment>
<reference evidence="2 3" key="1">
    <citation type="submission" date="2020-04" db="EMBL/GenBank/DDBJ databases">
        <title>Perkinsus olseni comparative genomics.</title>
        <authorList>
            <person name="Bogema D.R."/>
        </authorList>
    </citation>
    <scope>NUCLEOTIDE SEQUENCE [LARGE SCALE GENOMIC DNA]</scope>
    <source>
        <strain evidence="2">00978-12</strain>
    </source>
</reference>
<gene>
    <name evidence="2" type="ORF">FOZ60_000372</name>
</gene>
<evidence type="ECO:0000313" key="2">
    <source>
        <dbReference type="EMBL" id="KAF4690304.1"/>
    </source>
</evidence>
<feature type="compositionally biased region" description="Basic and acidic residues" evidence="1">
    <location>
        <begin position="271"/>
        <end position="283"/>
    </location>
</feature>